<dbReference type="RefSeq" id="WP_253772982.1">
    <property type="nucleotide sequence ID" value="NZ_JAMTCK010000008.1"/>
</dbReference>
<reference evidence="3" key="1">
    <citation type="submission" date="2022-06" db="EMBL/GenBank/DDBJ databases">
        <title>Genomic Encyclopedia of Archaeal and Bacterial Type Strains, Phase II (KMG-II): from individual species to whole genera.</title>
        <authorList>
            <person name="Goeker M."/>
        </authorList>
    </citation>
    <scope>NUCLEOTIDE SEQUENCE</scope>
    <source>
        <strain evidence="3">DSM 43935</strain>
    </source>
</reference>
<dbReference type="AlphaFoldDB" id="A0AAE3KHE0"/>
<keyword evidence="2" id="KW-0812">Transmembrane</keyword>
<feature type="transmembrane region" description="Helical" evidence="2">
    <location>
        <begin position="20"/>
        <end position="42"/>
    </location>
</feature>
<protein>
    <submittedName>
        <fullName evidence="3">Uncharacterized protein</fullName>
    </submittedName>
</protein>
<organism evidence="3 4">
    <name type="scientific">Goodfellowiella coeruleoviolacea</name>
    <dbReference type="NCBI Taxonomy" id="334858"/>
    <lineage>
        <taxon>Bacteria</taxon>
        <taxon>Bacillati</taxon>
        <taxon>Actinomycetota</taxon>
        <taxon>Actinomycetes</taxon>
        <taxon>Pseudonocardiales</taxon>
        <taxon>Pseudonocardiaceae</taxon>
        <taxon>Goodfellowiella</taxon>
    </lineage>
</organism>
<evidence type="ECO:0000313" key="4">
    <source>
        <dbReference type="Proteomes" id="UP001206128"/>
    </source>
</evidence>
<comment type="caution">
    <text evidence="3">The sequence shown here is derived from an EMBL/GenBank/DDBJ whole genome shotgun (WGS) entry which is preliminary data.</text>
</comment>
<accession>A0AAE3KHE0</accession>
<keyword evidence="2" id="KW-0472">Membrane</keyword>
<keyword evidence="2" id="KW-1133">Transmembrane helix</keyword>
<gene>
    <name evidence="3" type="ORF">LX83_003649</name>
</gene>
<name>A0AAE3KHE0_9PSEU</name>
<evidence type="ECO:0000256" key="1">
    <source>
        <dbReference type="SAM" id="MobiDB-lite"/>
    </source>
</evidence>
<evidence type="ECO:0000256" key="2">
    <source>
        <dbReference type="SAM" id="Phobius"/>
    </source>
</evidence>
<evidence type="ECO:0000313" key="3">
    <source>
        <dbReference type="EMBL" id="MCP2166777.1"/>
    </source>
</evidence>
<dbReference type="Proteomes" id="UP001206128">
    <property type="component" value="Unassembled WGS sequence"/>
</dbReference>
<proteinExistence type="predicted"/>
<feature type="region of interest" description="Disordered" evidence="1">
    <location>
        <begin position="330"/>
        <end position="359"/>
    </location>
</feature>
<dbReference type="EMBL" id="JAMTCK010000008">
    <property type="protein sequence ID" value="MCP2166777.1"/>
    <property type="molecule type" value="Genomic_DNA"/>
</dbReference>
<keyword evidence="4" id="KW-1185">Reference proteome</keyword>
<sequence>MNQPVVKLQGDATRVLAITGYLLVLVLLVVTQPVLIVPMLALPAIPQVRRWFFGQTVAVAATAPPPAPVLDIHRLAISGTPMRSSTEGCFFRFSCDVLWQSATAVGVGHARTGPTNPAAVAEHLIKQRAEAITSQSLLTDHEFVCSRLQAELSVVWSDPTNQVRAMAENVRLYVSPSELQIVKHHLDLRRKWADREDQRAWERSQRAYLTQDVLTSTASTMVWWLSRHPDQVEQTARLIGVFAQLSAAANGTEVEPMFQHLVPAGVDATGRPVYQLDQTEQTWEDHLAAVAAEVFPGADPTTQPLFGHHLARLLESAGREDMAALVRDHFGAPDLADGPPALTNGQPTPAEADPPGSEG</sequence>